<dbReference type="Proteomes" id="UP000887565">
    <property type="component" value="Unplaced"/>
</dbReference>
<dbReference type="AlphaFoldDB" id="A0A915HET5"/>
<proteinExistence type="predicted"/>
<name>A0A915HET5_ROMCU</name>
<sequence>MMESVVSHSNPMMLLIGENYDPIRRPTRHRKCDVTTTNTIIMLKFEMHLTPLLGLYYHNLAITCKRIIRYNATKQTLGMG</sequence>
<keyword evidence="1" id="KW-1185">Reference proteome</keyword>
<evidence type="ECO:0000313" key="1">
    <source>
        <dbReference type="Proteomes" id="UP000887565"/>
    </source>
</evidence>
<accession>A0A915HET5</accession>
<reference evidence="2" key="1">
    <citation type="submission" date="2022-11" db="UniProtKB">
        <authorList>
            <consortium name="WormBaseParasite"/>
        </authorList>
    </citation>
    <scope>IDENTIFICATION</scope>
</reference>
<protein>
    <submittedName>
        <fullName evidence="2">Uncharacterized protein</fullName>
    </submittedName>
</protein>
<dbReference type="WBParaSite" id="nRc.2.0.1.t00111-RA">
    <property type="protein sequence ID" value="nRc.2.0.1.t00111-RA"/>
    <property type="gene ID" value="nRc.2.0.1.g00111"/>
</dbReference>
<organism evidence="1 2">
    <name type="scientific">Romanomermis culicivorax</name>
    <name type="common">Nematode worm</name>
    <dbReference type="NCBI Taxonomy" id="13658"/>
    <lineage>
        <taxon>Eukaryota</taxon>
        <taxon>Metazoa</taxon>
        <taxon>Ecdysozoa</taxon>
        <taxon>Nematoda</taxon>
        <taxon>Enoplea</taxon>
        <taxon>Dorylaimia</taxon>
        <taxon>Mermithida</taxon>
        <taxon>Mermithoidea</taxon>
        <taxon>Mermithidae</taxon>
        <taxon>Romanomermis</taxon>
    </lineage>
</organism>
<evidence type="ECO:0000313" key="2">
    <source>
        <dbReference type="WBParaSite" id="nRc.2.0.1.t00111-RA"/>
    </source>
</evidence>